<dbReference type="InterPro" id="IPR036291">
    <property type="entry name" value="NAD(P)-bd_dom_sf"/>
</dbReference>
<dbReference type="GO" id="GO:0072330">
    <property type="term" value="P:monocarboxylic acid biosynthetic process"/>
    <property type="evidence" value="ECO:0007669"/>
    <property type="project" value="UniProtKB-ARBA"/>
</dbReference>
<dbReference type="InterPro" id="IPR006162">
    <property type="entry name" value="Ppantetheine_attach_site"/>
</dbReference>
<dbReference type="SUPFAM" id="SSF56801">
    <property type="entry name" value="Acetyl-CoA synthetase-like"/>
    <property type="match status" value="2"/>
</dbReference>
<dbReference type="RefSeq" id="WP_133820343.1">
    <property type="nucleotide sequence ID" value="NZ_SNZH01000013.1"/>
</dbReference>
<dbReference type="InterPro" id="IPR025110">
    <property type="entry name" value="AMP-bd_C"/>
</dbReference>
<dbReference type="FunFam" id="3.40.50.980:FF:000001">
    <property type="entry name" value="Non-ribosomal peptide synthetase"/>
    <property type="match status" value="1"/>
</dbReference>
<evidence type="ECO:0000256" key="1">
    <source>
        <dbReference type="ARBA" id="ARBA00001957"/>
    </source>
</evidence>
<dbReference type="Gene3D" id="3.40.50.12780">
    <property type="entry name" value="N-terminal domain of ligase-like"/>
    <property type="match status" value="1"/>
</dbReference>
<dbReference type="SMART" id="SM00822">
    <property type="entry name" value="PKS_KR"/>
    <property type="match status" value="1"/>
</dbReference>
<dbReference type="InterPro" id="IPR013120">
    <property type="entry name" value="FAR_NAD-bd"/>
</dbReference>
<dbReference type="Pfam" id="PF00550">
    <property type="entry name" value="PP-binding"/>
    <property type="match status" value="2"/>
</dbReference>
<dbReference type="SUPFAM" id="SSF47336">
    <property type="entry name" value="ACP-like"/>
    <property type="match status" value="2"/>
</dbReference>
<dbReference type="GO" id="GO:0043041">
    <property type="term" value="P:amino acid activation for nonribosomal peptide biosynthetic process"/>
    <property type="evidence" value="ECO:0007669"/>
    <property type="project" value="TreeGrafter"/>
</dbReference>
<dbReference type="NCBIfam" id="TIGR01733">
    <property type="entry name" value="AA-adenyl-dom"/>
    <property type="match status" value="1"/>
</dbReference>
<dbReference type="PROSITE" id="PS00012">
    <property type="entry name" value="PHOSPHOPANTETHEINE"/>
    <property type="match status" value="2"/>
</dbReference>
<dbReference type="GO" id="GO:0005737">
    <property type="term" value="C:cytoplasm"/>
    <property type="evidence" value="ECO:0007669"/>
    <property type="project" value="TreeGrafter"/>
</dbReference>
<keyword evidence="5" id="KW-0436">Ligase</keyword>
<dbReference type="InterPro" id="IPR009081">
    <property type="entry name" value="PP-bd_ACP"/>
</dbReference>
<dbReference type="InterPro" id="IPR001242">
    <property type="entry name" value="Condensation_dom"/>
</dbReference>
<keyword evidence="3" id="KW-0596">Phosphopantetheine</keyword>
<dbReference type="PROSITE" id="PS00455">
    <property type="entry name" value="AMP_BINDING"/>
    <property type="match status" value="2"/>
</dbReference>
<keyword evidence="4" id="KW-0597">Phosphoprotein</keyword>
<evidence type="ECO:0000256" key="2">
    <source>
        <dbReference type="ARBA" id="ARBA00006484"/>
    </source>
</evidence>
<dbReference type="Gene3D" id="1.10.1200.10">
    <property type="entry name" value="ACP-like"/>
    <property type="match status" value="2"/>
</dbReference>
<dbReference type="EMBL" id="SNZH01000013">
    <property type="protein sequence ID" value="TDR40393.1"/>
    <property type="molecule type" value="Genomic_DNA"/>
</dbReference>
<dbReference type="Pfam" id="PF00501">
    <property type="entry name" value="AMP-binding"/>
    <property type="match status" value="2"/>
</dbReference>
<dbReference type="InterPro" id="IPR045851">
    <property type="entry name" value="AMP-bd_C_sf"/>
</dbReference>
<evidence type="ECO:0000256" key="4">
    <source>
        <dbReference type="ARBA" id="ARBA00022553"/>
    </source>
</evidence>
<dbReference type="Gene3D" id="3.40.50.980">
    <property type="match status" value="4"/>
</dbReference>
<keyword evidence="8" id="KW-1185">Reference proteome</keyword>
<dbReference type="SUPFAM" id="SSF52777">
    <property type="entry name" value="CoA-dependent acyltransferases"/>
    <property type="match status" value="4"/>
</dbReference>
<gene>
    <name evidence="7" type="ORF">DFR29_11393</name>
</gene>
<protein>
    <submittedName>
        <fullName evidence="7">Nonribosomal peptide synthetase DhbF</fullName>
    </submittedName>
</protein>
<dbReference type="InterPro" id="IPR000873">
    <property type="entry name" value="AMP-dep_synth/lig_dom"/>
</dbReference>
<dbReference type="InterPro" id="IPR042099">
    <property type="entry name" value="ANL_N_sf"/>
</dbReference>
<dbReference type="GO" id="GO:0044550">
    <property type="term" value="P:secondary metabolite biosynthetic process"/>
    <property type="evidence" value="ECO:0007669"/>
    <property type="project" value="TreeGrafter"/>
</dbReference>
<comment type="cofactor">
    <cofactor evidence="1">
        <name>pantetheine 4'-phosphate</name>
        <dbReference type="ChEBI" id="CHEBI:47942"/>
    </cofactor>
</comment>
<organism evidence="7 8">
    <name type="scientific">Tahibacter aquaticus</name>
    <dbReference type="NCBI Taxonomy" id="520092"/>
    <lineage>
        <taxon>Bacteria</taxon>
        <taxon>Pseudomonadati</taxon>
        <taxon>Pseudomonadota</taxon>
        <taxon>Gammaproteobacteria</taxon>
        <taxon>Lysobacterales</taxon>
        <taxon>Rhodanobacteraceae</taxon>
        <taxon>Tahibacter</taxon>
    </lineage>
</organism>
<feature type="domain" description="Carrier" evidence="6">
    <location>
        <begin position="1022"/>
        <end position="1097"/>
    </location>
</feature>
<comment type="similarity">
    <text evidence="2">Belongs to the short-chain dehydrogenases/reductases (SDR) family.</text>
</comment>
<evidence type="ECO:0000256" key="5">
    <source>
        <dbReference type="ARBA" id="ARBA00022598"/>
    </source>
</evidence>
<dbReference type="GO" id="GO:0031177">
    <property type="term" value="F:phosphopantetheine binding"/>
    <property type="evidence" value="ECO:0007669"/>
    <property type="project" value="InterPro"/>
</dbReference>
<accession>A0A4R6YQV8</accession>
<dbReference type="InterPro" id="IPR010071">
    <property type="entry name" value="AA_adenyl_dom"/>
</dbReference>
<evidence type="ECO:0000256" key="3">
    <source>
        <dbReference type="ARBA" id="ARBA00022450"/>
    </source>
</evidence>
<dbReference type="SUPFAM" id="SSF51735">
    <property type="entry name" value="NAD(P)-binding Rossmann-fold domains"/>
    <property type="match status" value="1"/>
</dbReference>
<dbReference type="Pfam" id="PF07993">
    <property type="entry name" value="NAD_binding_4"/>
    <property type="match status" value="1"/>
</dbReference>
<dbReference type="InterPro" id="IPR010080">
    <property type="entry name" value="Thioester_reductase-like_dom"/>
</dbReference>
<dbReference type="InterPro" id="IPR057326">
    <property type="entry name" value="KR_dom"/>
</dbReference>
<dbReference type="FunFam" id="1.10.1200.10:FF:000016">
    <property type="entry name" value="Non-ribosomal peptide synthase"/>
    <property type="match status" value="1"/>
</dbReference>
<dbReference type="CDD" id="cd05235">
    <property type="entry name" value="SDR_e1"/>
    <property type="match status" value="1"/>
</dbReference>
<comment type="caution">
    <text evidence="7">The sequence shown here is derived from an EMBL/GenBank/DDBJ whole genome shotgun (WGS) entry which is preliminary data.</text>
</comment>
<dbReference type="Gene3D" id="3.30.300.30">
    <property type="match status" value="2"/>
</dbReference>
<dbReference type="FunFam" id="3.40.50.980:FF:000002">
    <property type="entry name" value="Enterobactin synthetase component F"/>
    <property type="match status" value="1"/>
</dbReference>
<sequence>MFSAAPASASLPLTGGQMGIWLGHEFAGSDTNFNLAEAVEIRGGIDVAQFLAAMADLVSEADTTRVRIAAGSDGPHQLIDPYFRGDLPYVDFSREADGRAAAEAWMRQDYLQRGDLAREALFRFALLRVGDDSYIWYHRCHHIVMDGFGGGLVARRLAELYSARVQQRAPDPASAFGSLASLVEEEAAYRESGRFPRDRHYWMSRFADTPAPASLAQRRLPNRGGLLRRTAFLAHTRVGELRRIAQELGATLPQLLIAATCAYLYRMTGADDLVVGVPVTARHNERMRRVPAMVANAVPLRLAVRAELPLAELVRETGRQMRQLLRHQAYRYEELRRDLGLLNSNQPLFTTVVNVEPFDYDFRYGDCPGTPRNLSNGTAEDLGIFFYDRGNGQDIQIDFDANPALYTEEALAGHQQRLQQLLDALIEDPHRCLGSIELLDAACRHQVVHDWNATAQPLARTTLAALLQVALRQHAARTALQFGDASLDYAHLDQHAEALAQQLRRRGVRRGSIVAVAIPRSFELVIALLASLRCGAAYLPLDSDYPRERLAFMLDDARPGLVLTTTVAAAALPDTAPLLLIDQPWQTDATDTAAATQQEATPADPAYVIYTSGTTGRPKGVVTAHAAIVNRLLWMQDALQLTPQDRILQKTPASFDVSVWEFFLPLLGGATLVLAQPGAHKDPAQIADVLARQQISIVHFVPSMLDAFLSQAALPQLPALRHVVCSGEALPPELLRRFRRRYSCALHNLYGPTEAAVDVSSWTAPQSDSLPIKGQASIGMAPASAPSVANTASTAQPSSHTAYDARRVETGQNLQLSATELHPLERNASAPASVPIGKPIWNIKLYILDAALQPLPPLARGDLYLAGLGLGEGYLDRPDLTAERFIANPFGPPGSRMYRSGDIASWNAQGEIEYHGRSDAQIKLRGLRIELAEIEAVLLRQAGVAQAAVDVRDQRLVAYLVASPGSDPVPASLREQLARTLPDYMLPASFVLLPRLPLSLSGKLDRAALPAAEARPAAPYAPPRTPTESALAELWAATFKLDRLGIHDNFFELGGHSLLIVQLLSKIRERFLVELPLDTLFQVSTIAELAERLDQAAPPRPPLRPQPRGERAPLSFAQARWWFLSHLAGAAPACNMPLALRLSGNLDKAALSAALHDLVQRHESLRTVYRLHEGRPWQQVLPLAAAPPRPIEAIASEDDIESRLQAAAEVGFDLAQEAPLRVHLFALDSDEHVLLLLLHHIAGDGASLLPLGRDLGLAYAARLRGTAPDWQPLPLQYADFAVWQERLLREDDEQHSMARQRAYWQQALHGLPEQIRLPWDRPRPAQASHRGGVAPLQISAEVHARLLQLARDTQASIFMLVQAALAALLTRLGAGSDIPLGCAVAGRHDHQLDDLIGCFVNTLVLRTDTAAVPGQCEPSLRELAARVRERNLGAYAHQDLPFDHLVELLQPQRSRASHPLFQVMLGFQNSQALEFDLPGLALTPQPVPRHSAKFDLAFILSETRSGDGLPGGIQGGIEYSADLFDAATATALARRFERWLELLSASPDESFAALPLLSADEHEWLAAHAQRPRALAWRSLADFVQQQAAQQPSLPALLWGSQQWSYAELNARANRLAHLLIGRGHGPGDVLAGVFDDARTRIVAQLAIAKCGAASLLLPPAQALLRLPQALAQLPIAAVLADTDLPAAAMPLPFIQLHAADTAATLAGQAAHDPRDGERRRPLQPQDLAYVIFTSGSSGTPKAVAVAHAGLASLATDLVEQLHLDTSARVLQYSSCAFDASVMDLLMAFAAGAALVLPVQERPLGDELAELLQQQRISHALIPPAALGTLPMRELPALRCLVVGGEACAPELVAQWSRGRRLINAYGPTEATICSSLSAPLSGNGRIDAGRPVSNTGLLILDEQLRLLPPGLCGELYIAGAGLASGYLGQPFLTAQRFIANPHGPAGSRLYRSGDLARWNAQGQLELLGRCDAQLKVRGYRIEPAEIEAALLLHAQVQQAAVVARADAAGSQRLIAYVLARPAVAPAVLRQHLAALLPDYMLPSVFMVLSSWPLGVGGKLDREQLPPPQFDADTAFAAAQTPLQQTLAALLASTLDLARVGLHDNFFDIGGHSLLALQLGQRIRAEIDAAFPLSGIYTHPSVAELARLIEVGSAEEVPQLDRDAQLPADIRWNGARPAPQPTCVLLTGATGFVGSHLLAALLRDTSAQVICTVRAADAAQARTRLLQSLALRRLDVDAAQARIDVIAADLDLPQLGLAPAQLARIEHDCDLLLHCAARVDFLKPYAALRAANVDSTLALIRCSQRGRPKHLHLVSTLAVIGPDNGAEVDEAAALASWHGLVDGYSQSKWVADSLARQAQRRGLPLSIYRLGAVTGDRRHAICNPADLIWRVTRLYADLGAIPALELPLNLTPADDVASAIVALATRAESWGQVYHLGSPQPLQASDIPAVFEQLGRTLQTLPLAHWLERARARLARTQDLELAAVLGILDRYDSVQRYPQVHAAATQLALQRAGAAIAPVDRALLRRYCENLGLGKGTSPALPA</sequence>
<dbReference type="NCBIfam" id="TIGR01746">
    <property type="entry name" value="Thioester-redct"/>
    <property type="match status" value="1"/>
</dbReference>
<dbReference type="InterPro" id="IPR023213">
    <property type="entry name" value="CAT-like_dom_sf"/>
</dbReference>
<evidence type="ECO:0000313" key="8">
    <source>
        <dbReference type="Proteomes" id="UP000295293"/>
    </source>
</evidence>
<dbReference type="Pfam" id="PF00668">
    <property type="entry name" value="Condensation"/>
    <property type="match status" value="2"/>
</dbReference>
<evidence type="ECO:0000313" key="7">
    <source>
        <dbReference type="EMBL" id="TDR40393.1"/>
    </source>
</evidence>
<dbReference type="PROSITE" id="PS50075">
    <property type="entry name" value="CARRIER"/>
    <property type="match status" value="2"/>
</dbReference>
<dbReference type="Gene3D" id="3.30.559.10">
    <property type="entry name" value="Chloramphenicol acetyltransferase-like domain"/>
    <property type="match status" value="2"/>
</dbReference>
<name>A0A4R6YQV8_9GAMM</name>
<dbReference type="Gene3D" id="3.40.50.720">
    <property type="entry name" value="NAD(P)-binding Rossmann-like Domain"/>
    <property type="match status" value="1"/>
</dbReference>
<proteinExistence type="inferred from homology"/>
<reference evidence="7 8" key="1">
    <citation type="submission" date="2019-03" db="EMBL/GenBank/DDBJ databases">
        <title>Genomic Encyclopedia of Type Strains, Phase IV (KMG-IV): sequencing the most valuable type-strain genomes for metagenomic binning, comparative biology and taxonomic classification.</title>
        <authorList>
            <person name="Goeker M."/>
        </authorList>
    </citation>
    <scope>NUCLEOTIDE SEQUENCE [LARGE SCALE GENOMIC DNA]</scope>
    <source>
        <strain evidence="7 8">DSM 21667</strain>
    </source>
</reference>
<dbReference type="SMART" id="SM00823">
    <property type="entry name" value="PKS_PP"/>
    <property type="match status" value="2"/>
</dbReference>
<dbReference type="InterPro" id="IPR020845">
    <property type="entry name" value="AMP-binding_CS"/>
</dbReference>
<feature type="domain" description="Carrier" evidence="6">
    <location>
        <begin position="2078"/>
        <end position="2153"/>
    </location>
</feature>
<dbReference type="Proteomes" id="UP000295293">
    <property type="component" value="Unassembled WGS sequence"/>
</dbReference>
<dbReference type="CDD" id="cd19540">
    <property type="entry name" value="LCL_NRPS-like"/>
    <property type="match status" value="1"/>
</dbReference>
<dbReference type="InterPro" id="IPR020806">
    <property type="entry name" value="PKS_PP-bd"/>
</dbReference>
<dbReference type="Gene3D" id="2.30.38.10">
    <property type="entry name" value="Luciferase, Domain 3"/>
    <property type="match status" value="1"/>
</dbReference>
<dbReference type="PANTHER" id="PTHR45527:SF1">
    <property type="entry name" value="FATTY ACID SYNTHASE"/>
    <property type="match status" value="1"/>
</dbReference>
<dbReference type="Gene3D" id="3.30.559.30">
    <property type="entry name" value="Nonribosomal peptide synthetase, condensation domain"/>
    <property type="match status" value="2"/>
</dbReference>
<dbReference type="OrthoDB" id="9030879at2"/>
<dbReference type="PANTHER" id="PTHR45527">
    <property type="entry name" value="NONRIBOSOMAL PEPTIDE SYNTHETASE"/>
    <property type="match status" value="1"/>
</dbReference>
<dbReference type="InterPro" id="IPR036736">
    <property type="entry name" value="ACP-like_sf"/>
</dbReference>
<dbReference type="Pfam" id="PF13193">
    <property type="entry name" value="AMP-binding_C"/>
    <property type="match status" value="2"/>
</dbReference>
<dbReference type="GO" id="GO:0016874">
    <property type="term" value="F:ligase activity"/>
    <property type="evidence" value="ECO:0007669"/>
    <property type="project" value="UniProtKB-KW"/>
</dbReference>
<evidence type="ECO:0000259" key="6">
    <source>
        <dbReference type="PROSITE" id="PS50075"/>
    </source>
</evidence>